<dbReference type="Gene3D" id="3.40.50.2300">
    <property type="match status" value="1"/>
</dbReference>
<protein>
    <submittedName>
        <fullName evidence="4">Putative transcriptional regulatory protein pdtaR</fullName>
    </submittedName>
</protein>
<dbReference type="Proteomes" id="UP000322214">
    <property type="component" value="Chromosome"/>
</dbReference>
<dbReference type="SMART" id="SM00448">
    <property type="entry name" value="REC"/>
    <property type="match status" value="1"/>
</dbReference>
<dbReference type="EMBL" id="CP042912">
    <property type="protein sequence ID" value="QEG22669.1"/>
    <property type="molecule type" value="Genomic_DNA"/>
</dbReference>
<evidence type="ECO:0000256" key="1">
    <source>
        <dbReference type="ARBA" id="ARBA00022553"/>
    </source>
</evidence>
<dbReference type="Pfam" id="PF00072">
    <property type="entry name" value="Response_reg"/>
    <property type="match status" value="1"/>
</dbReference>
<sequence length="150" mass="16187">MSSIANNQRVPTHSPVVTIKPVAGGSEALDDMTTKLKIVIADDEADIRHGLRRLLTRLGYNVVGEAADGLALVAVCDAERPDLVITDFRMPEKSGVEAANEIVEKQDIPFIIVSSYDPAVDQKPAFISDYLQKPVCVSELKAAIERACPA</sequence>
<dbReference type="SUPFAM" id="SSF52172">
    <property type="entry name" value="CheY-like"/>
    <property type="match status" value="1"/>
</dbReference>
<dbReference type="PANTHER" id="PTHR44591:SF3">
    <property type="entry name" value="RESPONSE REGULATORY DOMAIN-CONTAINING PROTEIN"/>
    <property type="match status" value="1"/>
</dbReference>
<dbReference type="PANTHER" id="PTHR44591">
    <property type="entry name" value="STRESS RESPONSE REGULATOR PROTEIN 1"/>
    <property type="match status" value="1"/>
</dbReference>
<feature type="modified residue" description="4-aspartylphosphate" evidence="2">
    <location>
        <position position="87"/>
    </location>
</feature>
<dbReference type="AlphaFoldDB" id="A0A5B9PAY3"/>
<organism evidence="4 5">
    <name type="scientific">Mariniblastus fucicola</name>
    <dbReference type="NCBI Taxonomy" id="980251"/>
    <lineage>
        <taxon>Bacteria</taxon>
        <taxon>Pseudomonadati</taxon>
        <taxon>Planctomycetota</taxon>
        <taxon>Planctomycetia</taxon>
        <taxon>Pirellulales</taxon>
        <taxon>Pirellulaceae</taxon>
        <taxon>Mariniblastus</taxon>
    </lineage>
</organism>
<accession>A0A5B9PAY3</accession>
<keyword evidence="5" id="KW-1185">Reference proteome</keyword>
<evidence type="ECO:0000313" key="5">
    <source>
        <dbReference type="Proteomes" id="UP000322214"/>
    </source>
</evidence>
<dbReference type="KEGG" id="mff:MFFC18_25520"/>
<dbReference type="GO" id="GO:0000160">
    <property type="term" value="P:phosphorelay signal transduction system"/>
    <property type="evidence" value="ECO:0007669"/>
    <property type="project" value="InterPro"/>
</dbReference>
<proteinExistence type="predicted"/>
<feature type="domain" description="Response regulatory" evidence="3">
    <location>
        <begin position="37"/>
        <end position="148"/>
    </location>
</feature>
<gene>
    <name evidence="4" type="primary">pdtaR_2</name>
    <name evidence="4" type="ORF">MFFC18_25520</name>
</gene>
<dbReference type="STRING" id="980251.GCA_001642875_02181"/>
<keyword evidence="1 2" id="KW-0597">Phosphoprotein</keyword>
<dbReference type="InterPro" id="IPR001789">
    <property type="entry name" value="Sig_transdc_resp-reg_receiver"/>
</dbReference>
<name>A0A5B9PAY3_9BACT</name>
<dbReference type="PROSITE" id="PS50110">
    <property type="entry name" value="RESPONSE_REGULATORY"/>
    <property type="match status" value="1"/>
</dbReference>
<evidence type="ECO:0000313" key="4">
    <source>
        <dbReference type="EMBL" id="QEG22669.1"/>
    </source>
</evidence>
<evidence type="ECO:0000259" key="3">
    <source>
        <dbReference type="PROSITE" id="PS50110"/>
    </source>
</evidence>
<dbReference type="InterPro" id="IPR050595">
    <property type="entry name" value="Bact_response_regulator"/>
</dbReference>
<dbReference type="InterPro" id="IPR011006">
    <property type="entry name" value="CheY-like_superfamily"/>
</dbReference>
<reference evidence="4 5" key="1">
    <citation type="submission" date="2019-08" db="EMBL/GenBank/DDBJ databases">
        <title>Deep-cultivation of Planctomycetes and their phenomic and genomic characterization uncovers novel biology.</title>
        <authorList>
            <person name="Wiegand S."/>
            <person name="Jogler M."/>
            <person name="Boedeker C."/>
            <person name="Pinto D."/>
            <person name="Vollmers J."/>
            <person name="Rivas-Marin E."/>
            <person name="Kohn T."/>
            <person name="Peeters S.H."/>
            <person name="Heuer A."/>
            <person name="Rast P."/>
            <person name="Oberbeckmann S."/>
            <person name="Bunk B."/>
            <person name="Jeske O."/>
            <person name="Meyerdierks A."/>
            <person name="Storesund J.E."/>
            <person name="Kallscheuer N."/>
            <person name="Luecker S."/>
            <person name="Lage O.M."/>
            <person name="Pohl T."/>
            <person name="Merkel B.J."/>
            <person name="Hornburger P."/>
            <person name="Mueller R.-W."/>
            <person name="Bruemmer F."/>
            <person name="Labrenz M."/>
            <person name="Spormann A.M."/>
            <person name="Op den Camp H."/>
            <person name="Overmann J."/>
            <person name="Amann R."/>
            <person name="Jetten M.S.M."/>
            <person name="Mascher T."/>
            <person name="Medema M.H."/>
            <person name="Devos D.P."/>
            <person name="Kaster A.-K."/>
            <person name="Ovreas L."/>
            <person name="Rohde M."/>
            <person name="Galperin M.Y."/>
            <person name="Jogler C."/>
        </authorList>
    </citation>
    <scope>NUCLEOTIDE SEQUENCE [LARGE SCALE GENOMIC DNA]</scope>
    <source>
        <strain evidence="4 5">FC18</strain>
    </source>
</reference>
<evidence type="ECO:0000256" key="2">
    <source>
        <dbReference type="PROSITE-ProRule" id="PRU00169"/>
    </source>
</evidence>